<dbReference type="CDD" id="cd05233">
    <property type="entry name" value="SDR_c"/>
    <property type="match status" value="1"/>
</dbReference>
<dbReference type="Gene3D" id="3.40.50.720">
    <property type="entry name" value="NAD(P)-binding Rossmann-like Domain"/>
    <property type="match status" value="1"/>
</dbReference>
<dbReference type="PANTHER" id="PTHR43669:SF3">
    <property type="entry name" value="ALCOHOL DEHYDROGENASE, PUTATIVE (AFU_ORTHOLOGUE AFUA_3G03445)-RELATED"/>
    <property type="match status" value="1"/>
</dbReference>
<protein>
    <submittedName>
        <fullName evidence="4">SDR family oxidoreductase</fullName>
    </submittedName>
</protein>
<proteinExistence type="inferred from homology"/>
<dbReference type="Proteomes" id="UP000269097">
    <property type="component" value="Chromosome"/>
</dbReference>
<comment type="similarity">
    <text evidence="1 3">Belongs to the short-chain dehydrogenases/reductases (SDR) family.</text>
</comment>
<accession>A0A3G3JVY6</accession>
<dbReference type="Pfam" id="PF00106">
    <property type="entry name" value="adh_short"/>
    <property type="match status" value="1"/>
</dbReference>
<dbReference type="AlphaFoldDB" id="A0A3G3JVY6"/>
<name>A0A3G3JVY6_9BACL</name>
<evidence type="ECO:0000256" key="3">
    <source>
        <dbReference type="RuleBase" id="RU000363"/>
    </source>
</evidence>
<evidence type="ECO:0000256" key="2">
    <source>
        <dbReference type="ARBA" id="ARBA00023002"/>
    </source>
</evidence>
<reference evidence="4 5" key="1">
    <citation type="submission" date="2018-10" db="EMBL/GenBank/DDBJ databases">
        <title>Genome Sequence of Cohnella sp.</title>
        <authorList>
            <person name="Srinivasan S."/>
            <person name="Kim M.K."/>
        </authorList>
    </citation>
    <scope>NUCLEOTIDE SEQUENCE [LARGE SCALE GENOMIC DNA]</scope>
    <source>
        <strain evidence="4 5">18JY8-7</strain>
    </source>
</reference>
<dbReference type="SUPFAM" id="SSF51735">
    <property type="entry name" value="NAD(P)-binding Rossmann-fold domains"/>
    <property type="match status" value="1"/>
</dbReference>
<dbReference type="InterPro" id="IPR036291">
    <property type="entry name" value="NAD(P)-bd_dom_sf"/>
</dbReference>
<dbReference type="RefSeq" id="WP_123040473.1">
    <property type="nucleotide sequence ID" value="NZ_CP033433.1"/>
</dbReference>
<keyword evidence="5" id="KW-1185">Reference proteome</keyword>
<dbReference type="PANTHER" id="PTHR43669">
    <property type="entry name" value="5-KETO-D-GLUCONATE 5-REDUCTASE"/>
    <property type="match status" value="1"/>
</dbReference>
<sequence length="262" mass="28431">MTNKRLEGIRALVTGASGGLGYAMAEALLAEGAKVAVSSRTGDKLDQAVAGFIKKGYDAHALPLDVRSEQSAEEAARWVRREWGGIDVLVNNAGIGMKTVNPRFLTEPQPFYQVTPEGFRNLIDTNVTGYFLVARAFAPLMIEQGKGRIINISMNYETMKRKGFVPYGPSRAATESLSFIMAEDLREHGVAVNMLLPGGATVTGMIPDELRKELGPQTHLLTPAIMAAPIIYLASSDAEGVTGERIVAVEFDQWLFNRESKG</sequence>
<gene>
    <name evidence="4" type="ORF">EAV92_07410</name>
</gene>
<dbReference type="EMBL" id="CP033433">
    <property type="protein sequence ID" value="AYQ72413.1"/>
    <property type="molecule type" value="Genomic_DNA"/>
</dbReference>
<keyword evidence="2" id="KW-0560">Oxidoreductase</keyword>
<evidence type="ECO:0000313" key="5">
    <source>
        <dbReference type="Proteomes" id="UP000269097"/>
    </source>
</evidence>
<dbReference type="PRINTS" id="PR00080">
    <property type="entry name" value="SDRFAMILY"/>
</dbReference>
<dbReference type="InterPro" id="IPR002347">
    <property type="entry name" value="SDR_fam"/>
</dbReference>
<organism evidence="4 5">
    <name type="scientific">Cohnella candidum</name>
    <dbReference type="NCBI Taxonomy" id="2674991"/>
    <lineage>
        <taxon>Bacteria</taxon>
        <taxon>Bacillati</taxon>
        <taxon>Bacillota</taxon>
        <taxon>Bacilli</taxon>
        <taxon>Bacillales</taxon>
        <taxon>Paenibacillaceae</taxon>
        <taxon>Cohnella</taxon>
    </lineage>
</organism>
<evidence type="ECO:0000313" key="4">
    <source>
        <dbReference type="EMBL" id="AYQ72413.1"/>
    </source>
</evidence>
<dbReference type="GO" id="GO:0016491">
    <property type="term" value="F:oxidoreductase activity"/>
    <property type="evidence" value="ECO:0007669"/>
    <property type="project" value="UniProtKB-KW"/>
</dbReference>
<dbReference type="KEGG" id="coh:EAV92_07410"/>
<dbReference type="PRINTS" id="PR00081">
    <property type="entry name" value="GDHRDH"/>
</dbReference>
<evidence type="ECO:0000256" key="1">
    <source>
        <dbReference type="ARBA" id="ARBA00006484"/>
    </source>
</evidence>